<dbReference type="PANTHER" id="PTHR43792">
    <property type="entry name" value="GNAT FAMILY, PUTATIVE (AFU_ORTHOLOGUE AFUA_3G00765)-RELATED-RELATED"/>
    <property type="match status" value="1"/>
</dbReference>
<dbReference type="PROSITE" id="PS51186">
    <property type="entry name" value="GNAT"/>
    <property type="match status" value="1"/>
</dbReference>
<keyword evidence="2" id="KW-1185">Reference proteome</keyword>
<dbReference type="InterPro" id="IPR016181">
    <property type="entry name" value="Acyl_CoA_acyltransferase"/>
</dbReference>
<dbReference type="Proteomes" id="UP000249123">
    <property type="component" value="Unassembled WGS sequence"/>
</dbReference>
<accession>A0A062U8C9</accession>
<evidence type="ECO:0000313" key="2">
    <source>
        <dbReference type="Proteomes" id="UP000249123"/>
    </source>
</evidence>
<protein>
    <submittedName>
        <fullName evidence="1">Uncharacterized protein</fullName>
    </submittedName>
</protein>
<name>A0A062U8C9_9PROT</name>
<dbReference type="eggNOG" id="COG1670">
    <property type="taxonomic scope" value="Bacteria"/>
</dbReference>
<dbReference type="GO" id="GO:0016747">
    <property type="term" value="F:acyltransferase activity, transferring groups other than amino-acyl groups"/>
    <property type="evidence" value="ECO:0007669"/>
    <property type="project" value="InterPro"/>
</dbReference>
<comment type="caution">
    <text evidence="1">The sequence shown here is derived from an EMBL/GenBank/DDBJ whole genome shotgun (WGS) entry which is preliminary data.</text>
</comment>
<dbReference type="AlphaFoldDB" id="A0A062U8C9"/>
<dbReference type="SUPFAM" id="SSF55729">
    <property type="entry name" value="Acyl-CoA N-acyltransferases (Nat)"/>
    <property type="match status" value="1"/>
</dbReference>
<dbReference type="PANTHER" id="PTHR43792:SF1">
    <property type="entry name" value="N-ACETYLTRANSFERASE DOMAIN-CONTAINING PROTEIN"/>
    <property type="match status" value="1"/>
</dbReference>
<dbReference type="EMBL" id="AWFB01000006">
    <property type="protein sequence ID" value="RAN35183.1"/>
    <property type="molecule type" value="Genomic_DNA"/>
</dbReference>
<evidence type="ECO:0000313" key="1">
    <source>
        <dbReference type="EMBL" id="RAN35183.1"/>
    </source>
</evidence>
<dbReference type="InterPro" id="IPR000182">
    <property type="entry name" value="GNAT_dom"/>
</dbReference>
<reference evidence="1 2" key="1">
    <citation type="submission" date="2013-04" db="EMBL/GenBank/DDBJ databases">
        <title>Hyphomonas sp. T24B3 Genome Sequencing.</title>
        <authorList>
            <person name="Lai Q."/>
            <person name="Shao Z."/>
        </authorList>
    </citation>
    <scope>NUCLEOTIDE SEQUENCE [LARGE SCALE GENOMIC DNA]</scope>
    <source>
        <strain evidence="1 2">T24B3</strain>
    </source>
</reference>
<dbReference type="STRING" id="1280941.HY2_08325"/>
<gene>
    <name evidence="1" type="ORF">HY3_08925</name>
</gene>
<dbReference type="Gene3D" id="3.40.630.30">
    <property type="match status" value="1"/>
</dbReference>
<dbReference type="OrthoDB" id="7432124at2"/>
<dbReference type="InterPro" id="IPR051531">
    <property type="entry name" value="N-acetyltransferase"/>
</dbReference>
<accession>A0A328JZX8</accession>
<proteinExistence type="predicted"/>
<sequence>MWPNSSMADDIPITRNVVPPQRAEGIRQRVRKMKRLGQGEDASRLARLDDAAGLLALLSDPAVHAPIYSLPRPLTLEAVQGFIGRHLEEHDRGEGLLLVREQNGRIMGYSDFQIWPHWAAGELGGALHPSQHSKGQGTRGATQSFGWMFEALDLDLLCMTASMENTPTQRLLDGLGFARMGCVISTRPDGATRESLVWEMTRQAWQGRSPADT</sequence>
<organism evidence="1 2">
    <name type="scientific">Hyphomonas pacifica</name>
    <dbReference type="NCBI Taxonomy" id="1280941"/>
    <lineage>
        <taxon>Bacteria</taxon>
        <taxon>Pseudomonadati</taxon>
        <taxon>Pseudomonadota</taxon>
        <taxon>Alphaproteobacteria</taxon>
        <taxon>Hyphomonadales</taxon>
        <taxon>Hyphomonadaceae</taxon>
        <taxon>Hyphomonas</taxon>
    </lineage>
</organism>
<dbReference type="Pfam" id="PF13302">
    <property type="entry name" value="Acetyltransf_3"/>
    <property type="match status" value="1"/>
</dbReference>